<evidence type="ECO:0000313" key="5">
    <source>
        <dbReference type="EMBL" id="VYU44406.1"/>
    </source>
</evidence>
<evidence type="ECO:0000256" key="2">
    <source>
        <dbReference type="PIRSR" id="PIRSR640198-2"/>
    </source>
</evidence>
<sequence length="260" mass="30499">MSIQKSDVFGIEVHKIKKFKSFIFHNNSYSNDELLSQIKQLNNTKEDLNYSNRLLFEMYNSNKIEGNTLTRQDTKLVLEDKVIPDGLSYKDLIECINLRRAISNYRKIDTLSLDLILAIHKDLMTDLLDTPGIIRKEPVYISSCMHIPPSADKVENLLNKSIEKYNDSKRTIIDMFIFKLEFVSIHPFTDGNGRTSRLILNALLENAGYPRLIFKDSDKKYYYKALEDAQVRYKIDNWIRYCLLLMKYNLEYLNSVDILE</sequence>
<gene>
    <name evidence="5" type="ORF">CPLFYP93_02292</name>
</gene>
<proteinExistence type="predicted"/>
<protein>
    <submittedName>
        <fullName evidence="5">Fic/DOC family protein</fullName>
    </submittedName>
</protein>
<feature type="binding site" evidence="2">
    <location>
        <begin position="190"/>
        <end position="197"/>
    </location>
    <ligand>
        <name>ATP</name>
        <dbReference type="ChEBI" id="CHEBI:30616"/>
    </ligand>
</feature>
<keyword evidence="2" id="KW-0067">ATP-binding</keyword>
<dbReference type="InterPro" id="IPR003812">
    <property type="entry name" value="Fido"/>
</dbReference>
<dbReference type="AlphaFoldDB" id="A0A6N3ES14"/>
<evidence type="ECO:0000259" key="4">
    <source>
        <dbReference type="PROSITE" id="PS51459"/>
    </source>
</evidence>
<name>A0A6N3ES14_9CLOT</name>
<dbReference type="SUPFAM" id="SSF140931">
    <property type="entry name" value="Fic-like"/>
    <property type="match status" value="1"/>
</dbReference>
<feature type="active site" evidence="1">
    <location>
        <position position="186"/>
    </location>
</feature>
<feature type="domain" description="Fido" evidence="4">
    <location>
        <begin position="111"/>
        <end position="244"/>
    </location>
</feature>
<evidence type="ECO:0000256" key="1">
    <source>
        <dbReference type="PIRSR" id="PIRSR640198-1"/>
    </source>
</evidence>
<dbReference type="PANTHER" id="PTHR13504">
    <property type="entry name" value="FIDO DOMAIN-CONTAINING PROTEIN DDB_G0283145"/>
    <property type="match status" value="1"/>
</dbReference>
<feature type="binding site" evidence="2">
    <location>
        <begin position="222"/>
        <end position="223"/>
    </location>
    <ligand>
        <name>ATP</name>
        <dbReference type="ChEBI" id="CHEBI:30616"/>
    </ligand>
</feature>
<keyword evidence="2" id="KW-0547">Nucleotide-binding</keyword>
<dbReference type="InterPro" id="IPR036597">
    <property type="entry name" value="Fido-like_dom_sf"/>
</dbReference>
<dbReference type="PANTHER" id="PTHR13504:SF38">
    <property type="entry name" value="FIDO DOMAIN-CONTAINING PROTEIN"/>
    <property type="match status" value="1"/>
</dbReference>
<feature type="site" description="Important for autoinhibition of adenylyltransferase activity" evidence="3">
    <location>
        <position position="65"/>
    </location>
</feature>
<reference evidence="5" key="1">
    <citation type="submission" date="2019-11" db="EMBL/GenBank/DDBJ databases">
        <authorList>
            <person name="Feng L."/>
        </authorList>
    </citation>
    <scope>NUCLEOTIDE SEQUENCE</scope>
    <source>
        <strain evidence="5">CParaputrificumLFYP93</strain>
    </source>
</reference>
<accession>A0A6N3ES14</accession>
<dbReference type="InterPro" id="IPR040198">
    <property type="entry name" value="Fido_containing"/>
</dbReference>
<dbReference type="GO" id="GO:0005524">
    <property type="term" value="F:ATP binding"/>
    <property type="evidence" value="ECO:0007669"/>
    <property type="project" value="UniProtKB-KW"/>
</dbReference>
<dbReference type="PROSITE" id="PS51459">
    <property type="entry name" value="FIDO"/>
    <property type="match status" value="1"/>
</dbReference>
<dbReference type="Pfam" id="PF02661">
    <property type="entry name" value="Fic"/>
    <property type="match status" value="1"/>
</dbReference>
<dbReference type="EMBL" id="CACRTV010000057">
    <property type="protein sequence ID" value="VYU44406.1"/>
    <property type="molecule type" value="Genomic_DNA"/>
</dbReference>
<evidence type="ECO:0000256" key="3">
    <source>
        <dbReference type="PIRSR" id="PIRSR640198-3"/>
    </source>
</evidence>
<organism evidence="5">
    <name type="scientific">Clostridium paraputrificum</name>
    <dbReference type="NCBI Taxonomy" id="29363"/>
    <lineage>
        <taxon>Bacteria</taxon>
        <taxon>Bacillati</taxon>
        <taxon>Bacillota</taxon>
        <taxon>Clostridia</taxon>
        <taxon>Eubacteriales</taxon>
        <taxon>Clostridiaceae</taxon>
        <taxon>Clostridium</taxon>
    </lineage>
</organism>
<dbReference type="RefSeq" id="WP_156561662.1">
    <property type="nucleotide sequence ID" value="NZ_CACRTV010000057.1"/>
</dbReference>
<dbReference type="Gene3D" id="1.10.3290.10">
    <property type="entry name" value="Fido-like domain"/>
    <property type="match status" value="1"/>
</dbReference>